<evidence type="ECO:0000313" key="17">
    <source>
        <dbReference type="Proteomes" id="UP000299102"/>
    </source>
</evidence>
<keyword evidence="11" id="KW-0325">Glycoprotein</keyword>
<accession>A0A4C1SBZ9</accession>
<dbReference type="GO" id="GO:0007411">
    <property type="term" value="P:axon guidance"/>
    <property type="evidence" value="ECO:0007669"/>
    <property type="project" value="TreeGrafter"/>
</dbReference>
<reference evidence="16 17" key="1">
    <citation type="journal article" date="2019" name="Commun. Biol.">
        <title>The bagworm genome reveals a unique fibroin gene that provides high tensile strength.</title>
        <authorList>
            <person name="Kono N."/>
            <person name="Nakamura H."/>
            <person name="Ohtoshi R."/>
            <person name="Tomita M."/>
            <person name="Numata K."/>
            <person name="Arakawa K."/>
        </authorList>
    </citation>
    <scope>NUCLEOTIDE SEQUENCE [LARGE SCALE GENOMIC DNA]</scope>
</reference>
<feature type="domain" description="Ig-like" evidence="15">
    <location>
        <begin position="216"/>
        <end position="282"/>
    </location>
</feature>
<evidence type="ECO:0000256" key="2">
    <source>
        <dbReference type="ARBA" id="ARBA00004613"/>
    </source>
</evidence>
<dbReference type="InterPro" id="IPR007110">
    <property type="entry name" value="Ig-like_dom"/>
</dbReference>
<evidence type="ECO:0000256" key="1">
    <source>
        <dbReference type="ARBA" id="ARBA00004167"/>
    </source>
</evidence>
<dbReference type="InterPro" id="IPR003598">
    <property type="entry name" value="Ig_sub2"/>
</dbReference>
<dbReference type="InterPro" id="IPR036179">
    <property type="entry name" value="Ig-like_dom_sf"/>
</dbReference>
<keyword evidence="17" id="KW-1185">Reference proteome</keyword>
<dbReference type="GO" id="GO:0030424">
    <property type="term" value="C:axon"/>
    <property type="evidence" value="ECO:0007669"/>
    <property type="project" value="TreeGrafter"/>
</dbReference>
<keyword evidence="9" id="KW-0472">Membrane</keyword>
<evidence type="ECO:0000256" key="9">
    <source>
        <dbReference type="ARBA" id="ARBA00023136"/>
    </source>
</evidence>
<feature type="domain" description="Ig-like" evidence="15">
    <location>
        <begin position="112"/>
        <end position="209"/>
    </location>
</feature>
<organism evidence="16 17">
    <name type="scientific">Eumeta variegata</name>
    <name type="common">Bagworm moth</name>
    <name type="synonym">Eumeta japonica</name>
    <dbReference type="NCBI Taxonomy" id="151549"/>
    <lineage>
        <taxon>Eukaryota</taxon>
        <taxon>Metazoa</taxon>
        <taxon>Ecdysozoa</taxon>
        <taxon>Arthropoda</taxon>
        <taxon>Hexapoda</taxon>
        <taxon>Insecta</taxon>
        <taxon>Pterygota</taxon>
        <taxon>Neoptera</taxon>
        <taxon>Endopterygota</taxon>
        <taxon>Lepidoptera</taxon>
        <taxon>Glossata</taxon>
        <taxon>Ditrysia</taxon>
        <taxon>Tineoidea</taxon>
        <taxon>Psychidae</taxon>
        <taxon>Oiketicinae</taxon>
        <taxon>Eumeta</taxon>
    </lineage>
</organism>
<evidence type="ECO:0000313" key="16">
    <source>
        <dbReference type="EMBL" id="GBO98926.1"/>
    </source>
</evidence>
<proteinExistence type="inferred from homology"/>
<name>A0A4C1SBZ9_EUMVA</name>
<evidence type="ECO:0000256" key="11">
    <source>
        <dbReference type="ARBA" id="ARBA00023180"/>
    </source>
</evidence>
<dbReference type="SMART" id="SM00409">
    <property type="entry name" value="IG"/>
    <property type="match status" value="4"/>
</dbReference>
<dbReference type="AlphaFoldDB" id="A0A4C1SBZ9"/>
<keyword evidence="3" id="KW-0964">Secreted</keyword>
<evidence type="ECO:0000256" key="5">
    <source>
        <dbReference type="ARBA" id="ARBA00022729"/>
    </source>
</evidence>
<gene>
    <name evidence="16" type="primary">Dscam2</name>
    <name evidence="16" type="ORF">EVAR_331_1</name>
</gene>
<dbReference type="InterPro" id="IPR013783">
    <property type="entry name" value="Ig-like_fold"/>
</dbReference>
<evidence type="ECO:0000256" key="3">
    <source>
        <dbReference type="ARBA" id="ARBA00022525"/>
    </source>
</evidence>
<evidence type="ECO:0000256" key="12">
    <source>
        <dbReference type="ARBA" id="ARBA00023319"/>
    </source>
</evidence>
<keyword evidence="6" id="KW-0677">Repeat</keyword>
<keyword evidence="7" id="KW-0130">Cell adhesion</keyword>
<dbReference type="GO" id="GO:0005886">
    <property type="term" value="C:plasma membrane"/>
    <property type="evidence" value="ECO:0007669"/>
    <property type="project" value="TreeGrafter"/>
</dbReference>
<comment type="caution">
    <text evidence="16">The sequence shown here is derived from an EMBL/GenBank/DDBJ whole genome shotgun (WGS) entry which is preliminary data.</text>
</comment>
<dbReference type="InterPro" id="IPR013098">
    <property type="entry name" value="Ig_I-set"/>
</dbReference>
<keyword evidence="12" id="KW-0393">Immunoglobulin domain</keyword>
<dbReference type="SUPFAM" id="SSF48726">
    <property type="entry name" value="Immunoglobulin"/>
    <property type="match status" value="4"/>
</dbReference>
<dbReference type="EMBL" id="BGZK01000002">
    <property type="protein sequence ID" value="GBO98926.1"/>
    <property type="molecule type" value="Genomic_DNA"/>
</dbReference>
<dbReference type="GO" id="GO:0005576">
    <property type="term" value="C:extracellular region"/>
    <property type="evidence" value="ECO:0007669"/>
    <property type="project" value="UniProtKB-SubCell"/>
</dbReference>
<keyword evidence="10" id="KW-1015">Disulfide bond</keyword>
<evidence type="ECO:0000256" key="10">
    <source>
        <dbReference type="ARBA" id="ARBA00023157"/>
    </source>
</evidence>
<dbReference type="SMART" id="SM00408">
    <property type="entry name" value="IGc2"/>
    <property type="match status" value="4"/>
</dbReference>
<evidence type="ECO:0000256" key="7">
    <source>
        <dbReference type="ARBA" id="ARBA00022889"/>
    </source>
</evidence>
<evidence type="ECO:0000256" key="8">
    <source>
        <dbReference type="ARBA" id="ARBA00022989"/>
    </source>
</evidence>
<evidence type="ECO:0000256" key="6">
    <source>
        <dbReference type="ARBA" id="ARBA00022737"/>
    </source>
</evidence>
<dbReference type="OrthoDB" id="6429135at2759"/>
<dbReference type="PANTHER" id="PTHR10075:SF100">
    <property type="entry name" value="FASCICLIN-2"/>
    <property type="match status" value="1"/>
</dbReference>
<protein>
    <recommendedName>
        <fullName evidence="14">Hemolin</fullName>
    </recommendedName>
</protein>
<dbReference type="Pfam" id="PF13927">
    <property type="entry name" value="Ig_3"/>
    <property type="match status" value="3"/>
</dbReference>
<dbReference type="Proteomes" id="UP000299102">
    <property type="component" value="Unassembled WGS sequence"/>
</dbReference>
<dbReference type="FunFam" id="2.60.40.10:FF:000017">
    <property type="entry name" value="Down syndrome cell adhesion molecule b"/>
    <property type="match status" value="1"/>
</dbReference>
<feature type="domain" description="Ig-like" evidence="15">
    <location>
        <begin position="289"/>
        <end position="414"/>
    </location>
</feature>
<dbReference type="PROSITE" id="PS50835">
    <property type="entry name" value="IG_LIKE"/>
    <property type="match status" value="4"/>
</dbReference>
<dbReference type="PANTHER" id="PTHR10075">
    <property type="entry name" value="BASIGIN RELATED"/>
    <property type="match status" value="1"/>
</dbReference>
<dbReference type="FunFam" id="2.60.40.10:FF:000032">
    <property type="entry name" value="palladin isoform X1"/>
    <property type="match status" value="1"/>
</dbReference>
<dbReference type="GO" id="GO:0070593">
    <property type="term" value="P:dendrite self-avoidance"/>
    <property type="evidence" value="ECO:0007669"/>
    <property type="project" value="TreeGrafter"/>
</dbReference>
<evidence type="ECO:0000259" key="15">
    <source>
        <dbReference type="PROSITE" id="PS50835"/>
    </source>
</evidence>
<dbReference type="Pfam" id="PF07679">
    <property type="entry name" value="I-set"/>
    <property type="match status" value="1"/>
</dbReference>
<comment type="subcellular location">
    <subcellularLocation>
        <location evidence="1">Membrane</location>
        <topology evidence="1">Single-pass membrane protein</topology>
    </subcellularLocation>
    <subcellularLocation>
        <location evidence="2">Secreted</location>
    </subcellularLocation>
</comment>
<dbReference type="GO" id="GO:0098632">
    <property type="term" value="F:cell-cell adhesion mediator activity"/>
    <property type="evidence" value="ECO:0007669"/>
    <property type="project" value="TreeGrafter"/>
</dbReference>
<evidence type="ECO:0000256" key="13">
    <source>
        <dbReference type="ARBA" id="ARBA00061228"/>
    </source>
</evidence>
<keyword evidence="5" id="KW-0732">Signal</keyword>
<feature type="domain" description="Ig-like" evidence="15">
    <location>
        <begin position="4"/>
        <end position="106"/>
    </location>
</feature>
<dbReference type="Gene3D" id="2.60.40.10">
    <property type="entry name" value="Immunoglobulins"/>
    <property type="match status" value="4"/>
</dbReference>
<dbReference type="STRING" id="151549.A0A4C1SBZ9"/>
<sequence>MLKPQKIIRQNHQDCLSTVDLDTPRSVVNSGGTATINCTWSGWPAPRLGWLHNGAPLGAGVAGGRVRVHNDGAQLVITSVHRADKGVYQCMARNERDSAQASSELRLGDTAPELQYTFIEQVLRPGQVVTLKCSAAGSPPPHFTWLLDGQPMATPTRGHKYSLEQFTVKSNEVAAFLNISNVRSEDGGLYTCRAANALGEAPPYVRSIGPIRAVAGRELVLYCPYSGYPISSVRWERDGSPAEWAGGGEGALTIPRVEAGHAGAYTCTVTGARGEIGRRELQLLVSNPPEIEPFSFSANLQEGKRAQVSCIVTSGDMPVHFTWLKDGAPIPSALQAIAARTSFLLRIPHNRRLLPDRPVDCSQMKNLIVAQVEERGAEFFSNLVFKEVSARHSGRYTCVASNSAAKVNYTAELVVKGNARRRELARPAPASRFCR</sequence>
<keyword evidence="8" id="KW-1133">Transmembrane helix</keyword>
<evidence type="ECO:0000256" key="4">
    <source>
        <dbReference type="ARBA" id="ARBA00022692"/>
    </source>
</evidence>
<comment type="similarity">
    <text evidence="13">Belongs to the hemolin family.</text>
</comment>
<keyword evidence="4" id="KW-0812">Transmembrane</keyword>
<dbReference type="InterPro" id="IPR003599">
    <property type="entry name" value="Ig_sub"/>
</dbReference>
<evidence type="ECO:0000256" key="14">
    <source>
        <dbReference type="ARBA" id="ARBA00068688"/>
    </source>
</evidence>
<dbReference type="GO" id="GO:0007156">
    <property type="term" value="P:homophilic cell adhesion via plasma membrane adhesion molecules"/>
    <property type="evidence" value="ECO:0007669"/>
    <property type="project" value="TreeGrafter"/>
</dbReference>